<evidence type="ECO:0000256" key="1">
    <source>
        <dbReference type="SAM" id="MobiDB-lite"/>
    </source>
</evidence>
<protein>
    <submittedName>
        <fullName evidence="2">Hemin uptake protein hemP</fullName>
    </submittedName>
</protein>
<evidence type="ECO:0000313" key="2">
    <source>
        <dbReference type="EMBL" id="QDT62271.1"/>
    </source>
</evidence>
<feature type="compositionally biased region" description="Low complexity" evidence="1">
    <location>
        <begin position="43"/>
        <end position="54"/>
    </location>
</feature>
<dbReference type="InterPro" id="IPR019600">
    <property type="entry name" value="Hemin_uptake_protein_HemP"/>
</dbReference>
<dbReference type="Gene3D" id="2.10.70.10">
    <property type="entry name" value="Complement Module, domain 1"/>
    <property type="match status" value="1"/>
</dbReference>
<evidence type="ECO:0000313" key="3">
    <source>
        <dbReference type="Proteomes" id="UP000315003"/>
    </source>
</evidence>
<sequence length="104" mass="11357">MALLPLVGSLVPTHARLRLMAAKHFKKPMQTDSRPSQLGPGSGASSSAADASSARVVNRTASHETPRVIRWDDLAEGNRTVRIELNELQYQLRLTKAGKLILTK</sequence>
<organism evidence="2 3">
    <name type="scientific">Stieleria bergensis</name>
    <dbReference type="NCBI Taxonomy" id="2528025"/>
    <lineage>
        <taxon>Bacteria</taxon>
        <taxon>Pseudomonadati</taxon>
        <taxon>Planctomycetota</taxon>
        <taxon>Planctomycetia</taxon>
        <taxon>Pirellulales</taxon>
        <taxon>Pirellulaceae</taxon>
        <taxon>Stieleria</taxon>
    </lineage>
</organism>
<keyword evidence="3" id="KW-1185">Reference proteome</keyword>
<accession>A0A517T1Q7</accession>
<name>A0A517T1Q7_9BACT</name>
<dbReference type="Pfam" id="PF10636">
    <property type="entry name" value="hemP"/>
    <property type="match status" value="1"/>
</dbReference>
<proteinExistence type="predicted"/>
<feature type="region of interest" description="Disordered" evidence="1">
    <location>
        <begin position="25"/>
        <end position="63"/>
    </location>
</feature>
<dbReference type="Proteomes" id="UP000315003">
    <property type="component" value="Chromosome"/>
</dbReference>
<reference evidence="2 3" key="1">
    <citation type="submission" date="2019-02" db="EMBL/GenBank/DDBJ databases">
        <title>Deep-cultivation of Planctomycetes and their phenomic and genomic characterization uncovers novel biology.</title>
        <authorList>
            <person name="Wiegand S."/>
            <person name="Jogler M."/>
            <person name="Boedeker C."/>
            <person name="Pinto D."/>
            <person name="Vollmers J."/>
            <person name="Rivas-Marin E."/>
            <person name="Kohn T."/>
            <person name="Peeters S.H."/>
            <person name="Heuer A."/>
            <person name="Rast P."/>
            <person name="Oberbeckmann S."/>
            <person name="Bunk B."/>
            <person name="Jeske O."/>
            <person name="Meyerdierks A."/>
            <person name="Storesund J.E."/>
            <person name="Kallscheuer N."/>
            <person name="Luecker S."/>
            <person name="Lage O.M."/>
            <person name="Pohl T."/>
            <person name="Merkel B.J."/>
            <person name="Hornburger P."/>
            <person name="Mueller R.-W."/>
            <person name="Bruemmer F."/>
            <person name="Labrenz M."/>
            <person name="Spormann A.M."/>
            <person name="Op den Camp H."/>
            <person name="Overmann J."/>
            <person name="Amann R."/>
            <person name="Jetten M.S.M."/>
            <person name="Mascher T."/>
            <person name="Medema M.H."/>
            <person name="Devos D.P."/>
            <person name="Kaster A.-K."/>
            <person name="Ovreas L."/>
            <person name="Rohde M."/>
            <person name="Galperin M.Y."/>
            <person name="Jogler C."/>
        </authorList>
    </citation>
    <scope>NUCLEOTIDE SEQUENCE [LARGE SCALE GENOMIC DNA]</scope>
    <source>
        <strain evidence="2 3">SV_7m_r</strain>
    </source>
</reference>
<dbReference type="AlphaFoldDB" id="A0A517T1Q7"/>
<gene>
    <name evidence="2" type="ORF">SV7mr_48180</name>
</gene>
<dbReference type="EMBL" id="CP036272">
    <property type="protein sequence ID" value="QDT62271.1"/>
    <property type="molecule type" value="Genomic_DNA"/>
</dbReference>